<dbReference type="SUPFAM" id="SSF55961">
    <property type="entry name" value="Bet v1-like"/>
    <property type="match status" value="1"/>
</dbReference>
<dbReference type="Gene3D" id="3.30.530.20">
    <property type="match status" value="1"/>
</dbReference>
<accession>A0ABW6YIH4</accession>
<feature type="region of interest" description="Disordered" evidence="1">
    <location>
        <begin position="38"/>
        <end position="71"/>
    </location>
</feature>
<dbReference type="EMBL" id="JBIBSM010000016">
    <property type="protein sequence ID" value="MFF8279570.1"/>
    <property type="molecule type" value="Genomic_DNA"/>
</dbReference>
<gene>
    <name evidence="2" type="ORF">ACF05T_26190</name>
</gene>
<name>A0ABW6YIH4_9ACTN</name>
<sequence length="164" mass="18280">MSESQVSESIEIAVPPSVVYAAVTNVADMGRWSPECTGASVKDDGDGPRGQVRPGMKFTGHNRSSKRPWSTQCTVTAAEPGAKFTFLSRGVGLRVALWSYRFEPLEDGQATKVTETWIDQRGWFMHFIGPKVSGIDDRATHNRQTMRVTLQRLKETLENEHRSP</sequence>
<organism evidence="2 3">
    <name type="scientific">Streptomyces lateritius</name>
    <dbReference type="NCBI Taxonomy" id="67313"/>
    <lineage>
        <taxon>Bacteria</taxon>
        <taxon>Bacillati</taxon>
        <taxon>Actinomycetota</taxon>
        <taxon>Actinomycetes</taxon>
        <taxon>Kitasatosporales</taxon>
        <taxon>Streptomycetaceae</taxon>
        <taxon>Streptomyces</taxon>
    </lineage>
</organism>
<reference evidence="2 3" key="1">
    <citation type="submission" date="2024-10" db="EMBL/GenBank/DDBJ databases">
        <title>The Natural Products Discovery Center: Release of the First 8490 Sequenced Strains for Exploring Actinobacteria Biosynthetic Diversity.</title>
        <authorList>
            <person name="Kalkreuter E."/>
            <person name="Kautsar S.A."/>
            <person name="Yang D."/>
            <person name="Bader C.D."/>
            <person name="Teijaro C.N."/>
            <person name="Fluegel L."/>
            <person name="Davis C.M."/>
            <person name="Simpson J.R."/>
            <person name="Lauterbach L."/>
            <person name="Steele A.D."/>
            <person name="Gui C."/>
            <person name="Meng S."/>
            <person name="Li G."/>
            <person name="Viehrig K."/>
            <person name="Ye F."/>
            <person name="Su P."/>
            <person name="Kiefer A.F."/>
            <person name="Nichols A."/>
            <person name="Cepeda A.J."/>
            <person name="Yan W."/>
            <person name="Fan B."/>
            <person name="Jiang Y."/>
            <person name="Adhikari A."/>
            <person name="Zheng C.-J."/>
            <person name="Schuster L."/>
            <person name="Cowan T.M."/>
            <person name="Smanski M.J."/>
            <person name="Chevrette M.G."/>
            <person name="De Carvalho L.P.S."/>
            <person name="Shen B."/>
        </authorList>
    </citation>
    <scope>NUCLEOTIDE SEQUENCE [LARGE SCALE GENOMIC DNA]</scope>
    <source>
        <strain evidence="2 3">NPDC015755</strain>
    </source>
</reference>
<evidence type="ECO:0000313" key="3">
    <source>
        <dbReference type="Proteomes" id="UP001603013"/>
    </source>
</evidence>
<dbReference type="CDD" id="cd07812">
    <property type="entry name" value="SRPBCC"/>
    <property type="match status" value="1"/>
</dbReference>
<evidence type="ECO:0000256" key="1">
    <source>
        <dbReference type="SAM" id="MobiDB-lite"/>
    </source>
</evidence>
<dbReference type="InterPro" id="IPR023393">
    <property type="entry name" value="START-like_dom_sf"/>
</dbReference>
<dbReference type="Pfam" id="PF10604">
    <property type="entry name" value="Polyketide_cyc2"/>
    <property type="match status" value="1"/>
</dbReference>
<comment type="caution">
    <text evidence="2">The sequence shown here is derived from an EMBL/GenBank/DDBJ whole genome shotgun (WGS) entry which is preliminary data.</text>
</comment>
<dbReference type="Proteomes" id="UP001603013">
    <property type="component" value="Unassembled WGS sequence"/>
</dbReference>
<dbReference type="RefSeq" id="WP_391936514.1">
    <property type="nucleotide sequence ID" value="NZ_JBIBSM010000016.1"/>
</dbReference>
<keyword evidence="3" id="KW-1185">Reference proteome</keyword>
<protein>
    <submittedName>
        <fullName evidence="2">SRPBCC family protein</fullName>
    </submittedName>
</protein>
<dbReference type="InterPro" id="IPR019587">
    <property type="entry name" value="Polyketide_cyclase/dehydratase"/>
</dbReference>
<evidence type="ECO:0000313" key="2">
    <source>
        <dbReference type="EMBL" id="MFF8279570.1"/>
    </source>
</evidence>
<proteinExistence type="predicted"/>